<gene>
    <name evidence="2" type="ORF">SAMN04489742_1647</name>
</gene>
<protein>
    <submittedName>
        <fullName evidence="2">Uncharacterized protein</fullName>
    </submittedName>
</protein>
<reference evidence="2 3" key="1">
    <citation type="submission" date="2016-10" db="EMBL/GenBank/DDBJ databases">
        <authorList>
            <person name="de Groot N.N."/>
        </authorList>
    </citation>
    <scope>NUCLEOTIDE SEQUENCE [LARGE SCALE GENOMIC DNA]</scope>
    <source>
        <strain evidence="2 3">DSM 20117</strain>
    </source>
</reference>
<evidence type="ECO:0000313" key="2">
    <source>
        <dbReference type="EMBL" id="SDQ57146.1"/>
    </source>
</evidence>
<evidence type="ECO:0000256" key="1">
    <source>
        <dbReference type="SAM" id="MobiDB-lite"/>
    </source>
</evidence>
<feature type="region of interest" description="Disordered" evidence="1">
    <location>
        <begin position="155"/>
        <end position="180"/>
    </location>
</feature>
<dbReference type="KEGG" id="acry:AC20117_09120"/>
<dbReference type="EMBL" id="FNKH01000002">
    <property type="protein sequence ID" value="SDQ57146.1"/>
    <property type="molecule type" value="Genomic_DNA"/>
</dbReference>
<dbReference type="AlphaFoldDB" id="A0A1H1C0J1"/>
<evidence type="ECO:0000313" key="3">
    <source>
        <dbReference type="Proteomes" id="UP000181917"/>
    </source>
</evidence>
<sequence>MANIQIPEDGCRNQLEQPLVPPTRFAFLKDNSSWQRLIAVVERSFRDGIPRWQEELQEAGRDELDSNSAQVDVYNDVFDFFATQTWGALWDISKALYEANATSYPRTLSAEWAFLDRDLNQPAHSLSDPSTDYLWNPLAEALTAIVDKHLADLFQPDDGHDAGPSGAEVLPSPEGGPSPTPSIITWDCPQDGLDPFDIDEPQTQHLFLARGWCRGWIASAEADNQAYDDAYRGGVPMGYKSLVAHEKLAVVNQGTLVAAWSETDTPSVPPHHDPAWRIYRLLLQRDATDAGSYASYREALDAALELSGRTGEAIMVSRLLRVHAWH</sequence>
<dbReference type="OrthoDB" id="3618478at2"/>
<dbReference type="Proteomes" id="UP000181917">
    <property type="component" value="Unassembled WGS sequence"/>
</dbReference>
<keyword evidence="3" id="KW-1185">Reference proteome</keyword>
<accession>A0A1H1C0J1</accession>
<dbReference type="RefSeq" id="WP_074700000.1">
    <property type="nucleotide sequence ID" value="NZ_CP018863.1"/>
</dbReference>
<organism evidence="2 3">
    <name type="scientific">Crystallibacter crystallopoietes</name>
    <dbReference type="NCBI Taxonomy" id="37928"/>
    <lineage>
        <taxon>Bacteria</taxon>
        <taxon>Bacillati</taxon>
        <taxon>Actinomycetota</taxon>
        <taxon>Actinomycetes</taxon>
        <taxon>Micrococcales</taxon>
        <taxon>Micrococcaceae</taxon>
        <taxon>Crystallibacter</taxon>
    </lineage>
</organism>
<name>A0A1H1C0J1_9MICC</name>
<proteinExistence type="predicted"/>